<dbReference type="Proteomes" id="UP000004110">
    <property type="component" value="Unassembled WGS sequence"/>
</dbReference>
<protein>
    <submittedName>
        <fullName evidence="1">Uncharacterized protein</fullName>
    </submittedName>
</protein>
<name>A0ABC9NC07_BACUC</name>
<gene>
    <name evidence="1" type="ORF">BACUNI_02189</name>
</gene>
<keyword evidence="2" id="KW-1185">Reference proteome</keyword>
<organism evidence="1 2">
    <name type="scientific">Bacteroides uniformis (strain ATCC 8492 / DSM 6597 / CCUG 4942 / CIP 103695 / JCM 5828 / KCTC 5204 / NCTC 13054 / VPI 0061)</name>
    <dbReference type="NCBI Taxonomy" id="411479"/>
    <lineage>
        <taxon>Bacteria</taxon>
        <taxon>Pseudomonadati</taxon>
        <taxon>Bacteroidota</taxon>
        <taxon>Bacteroidia</taxon>
        <taxon>Bacteroidales</taxon>
        <taxon>Bacteroidaceae</taxon>
        <taxon>Bacteroides</taxon>
    </lineage>
</organism>
<sequence length="36" mass="4099">MQGFFCLKISQKSLSTFKKCNINITLISFLLVIFAT</sequence>
<reference evidence="1" key="2">
    <citation type="submission" date="2013-11" db="EMBL/GenBank/DDBJ databases">
        <title>Draft genome sequence of Bacteroides uniformis (ATCC 8492).</title>
        <authorList>
            <person name="Sudarsanam P."/>
            <person name="Ley R."/>
            <person name="Guruge J."/>
            <person name="Turnbaugh P.J."/>
            <person name="Mahowald M."/>
            <person name="Liep D."/>
            <person name="Gordon J."/>
        </authorList>
    </citation>
    <scope>NUCLEOTIDE SEQUENCE</scope>
    <source>
        <strain evidence="1">ATCC 8492</strain>
    </source>
</reference>
<evidence type="ECO:0000313" key="1">
    <source>
        <dbReference type="EMBL" id="EDO54181.1"/>
    </source>
</evidence>
<reference evidence="1" key="1">
    <citation type="submission" date="2007-06" db="EMBL/GenBank/DDBJ databases">
        <authorList>
            <person name="Fulton L."/>
            <person name="Clifton S."/>
            <person name="Fulton B."/>
            <person name="Xu J."/>
            <person name="Minx P."/>
            <person name="Pepin K.H."/>
            <person name="Johnson M."/>
            <person name="Thiruvilangam P."/>
            <person name="Bhonagiri V."/>
            <person name="Nash W.E."/>
            <person name="Mardis E.R."/>
            <person name="Wilson R.K."/>
        </authorList>
    </citation>
    <scope>NUCLEOTIDE SEQUENCE [LARGE SCALE GENOMIC DNA]</scope>
    <source>
        <strain evidence="1">ATCC 8492</strain>
    </source>
</reference>
<dbReference type="EMBL" id="AAYH02000043">
    <property type="protein sequence ID" value="EDO54181.1"/>
    <property type="molecule type" value="Genomic_DNA"/>
</dbReference>
<comment type="caution">
    <text evidence="1">The sequence shown here is derived from an EMBL/GenBank/DDBJ whole genome shotgun (WGS) entry which is preliminary data.</text>
</comment>
<evidence type="ECO:0000313" key="2">
    <source>
        <dbReference type="Proteomes" id="UP000004110"/>
    </source>
</evidence>
<accession>A0ABC9NC07</accession>
<proteinExistence type="predicted"/>
<dbReference type="AlphaFoldDB" id="A0ABC9NC07"/>